<proteinExistence type="predicted"/>
<dbReference type="HOGENOM" id="CLU_2572275_0_0_11"/>
<dbReference type="AlphaFoldDB" id="G8WVG1"/>
<evidence type="ECO:0000256" key="1">
    <source>
        <dbReference type="SAM" id="MobiDB-lite"/>
    </source>
</evidence>
<dbReference type="eggNOG" id="ENOG50309EJ">
    <property type="taxonomic scope" value="Bacteria"/>
</dbReference>
<keyword evidence="3" id="KW-1185">Reference proteome</keyword>
<dbReference type="Proteomes" id="UP000007842">
    <property type="component" value="Chromosome"/>
</dbReference>
<evidence type="ECO:0000313" key="2">
    <source>
        <dbReference type="EMBL" id="AEW97485.1"/>
    </source>
</evidence>
<feature type="compositionally biased region" description="Basic and acidic residues" evidence="1">
    <location>
        <begin position="15"/>
        <end position="24"/>
    </location>
</feature>
<evidence type="ECO:0000313" key="3">
    <source>
        <dbReference type="Proteomes" id="UP000007842"/>
    </source>
</evidence>
<protein>
    <submittedName>
        <fullName evidence="2">Uncharacterized protein</fullName>
    </submittedName>
</protein>
<dbReference type="PATRIC" id="fig|1003195.29.peg.5100"/>
<sequence>MEVATNVPGAVAVRDGVKLQKDRQAGGPQDPEKVSASARLHHGALRQAPRRGSQEASRFQRCPHRPVIPGPTRKFARLLVT</sequence>
<organism evidence="2 3">
    <name type="scientific">Streptantibioticus cattleyicolor (strain ATCC 35852 / DSM 46488 / JCM 4925 / NBRC 14057 / NRRL 8057)</name>
    <name type="common">Streptomyces cattleya</name>
    <dbReference type="NCBI Taxonomy" id="1003195"/>
    <lineage>
        <taxon>Bacteria</taxon>
        <taxon>Bacillati</taxon>
        <taxon>Actinomycetota</taxon>
        <taxon>Actinomycetes</taxon>
        <taxon>Kitasatosporales</taxon>
        <taxon>Streptomycetaceae</taxon>
        <taxon>Streptantibioticus</taxon>
    </lineage>
</organism>
<gene>
    <name evidence="2" type="ordered locus">SCATT_51140</name>
</gene>
<reference evidence="3" key="1">
    <citation type="submission" date="2011-12" db="EMBL/GenBank/DDBJ databases">
        <title>Complete genome sequence of Streptomyces cattleya strain DSM 46488.</title>
        <authorList>
            <person name="Ou H.-Y."/>
            <person name="Li P."/>
            <person name="Zhao C."/>
            <person name="O'Hagan D."/>
            <person name="Deng Z."/>
        </authorList>
    </citation>
    <scope>NUCLEOTIDE SEQUENCE [LARGE SCALE GENOMIC DNA]</scope>
    <source>
        <strain evidence="3">ATCC 35852 / DSM 46488 / JCM 4925 / NBRC 14057 / NRRL 8057</strain>
    </source>
</reference>
<feature type="region of interest" description="Disordered" evidence="1">
    <location>
        <begin position="14"/>
        <end position="70"/>
    </location>
</feature>
<dbReference type="KEGG" id="scy:SCATT_51140"/>
<dbReference type="EMBL" id="CP003219">
    <property type="protein sequence ID" value="AEW97485.1"/>
    <property type="molecule type" value="Genomic_DNA"/>
</dbReference>
<accession>G8WVG1</accession>
<name>G8WVG1_STREN</name>